<evidence type="ECO:0000256" key="1">
    <source>
        <dbReference type="ARBA" id="ARBA00001966"/>
    </source>
</evidence>
<evidence type="ECO:0000313" key="15">
    <source>
        <dbReference type="Proteomes" id="UP001571476"/>
    </source>
</evidence>
<dbReference type="Pfam" id="PF00037">
    <property type="entry name" value="Fer4"/>
    <property type="match status" value="1"/>
</dbReference>
<evidence type="ECO:0000256" key="6">
    <source>
        <dbReference type="ARBA" id="ARBA00022723"/>
    </source>
</evidence>
<organism evidence="14 15">
    <name type="scientific">Streptomyces aureus</name>
    <dbReference type="NCBI Taxonomy" id="193461"/>
    <lineage>
        <taxon>Bacteria</taxon>
        <taxon>Bacillati</taxon>
        <taxon>Actinomycetota</taxon>
        <taxon>Actinomycetes</taxon>
        <taxon>Kitasatosporales</taxon>
        <taxon>Streptomycetaceae</taxon>
        <taxon>Streptomyces</taxon>
    </lineage>
</organism>
<dbReference type="NCBIfam" id="NF045480">
    <property type="entry name" value="FdxA_Actino"/>
    <property type="match status" value="1"/>
</dbReference>
<dbReference type="RefSeq" id="WP_100599277.1">
    <property type="nucleotide sequence ID" value="NZ_JBGOSP010000032.1"/>
</dbReference>
<evidence type="ECO:0000259" key="13">
    <source>
        <dbReference type="PROSITE" id="PS51379"/>
    </source>
</evidence>
<dbReference type="PROSITE" id="PS00198">
    <property type="entry name" value="4FE4S_FER_1"/>
    <property type="match status" value="1"/>
</dbReference>
<keyword evidence="7" id="KW-0677">Repeat</keyword>
<keyword evidence="5 12" id="KW-0004">4Fe-4S</keyword>
<dbReference type="InterPro" id="IPR017900">
    <property type="entry name" value="4Fe4S_Fe_S_CS"/>
</dbReference>
<comment type="cofactor">
    <cofactor evidence="12">
        <name>[3Fe-4S] cluster</name>
        <dbReference type="ChEBI" id="CHEBI:21137"/>
    </cofactor>
    <text evidence="12">Binds 1 [3Fe-4S] cluster.</text>
</comment>
<evidence type="ECO:0000256" key="11">
    <source>
        <dbReference type="ARBA" id="ARBA00023291"/>
    </source>
</evidence>
<dbReference type="EMBL" id="JBGOSP010000032">
    <property type="protein sequence ID" value="MFA3842084.1"/>
    <property type="molecule type" value="Genomic_DNA"/>
</dbReference>
<dbReference type="PANTHER" id="PTHR42859">
    <property type="entry name" value="OXIDOREDUCTASE"/>
    <property type="match status" value="1"/>
</dbReference>
<evidence type="ECO:0000313" key="14">
    <source>
        <dbReference type="EMBL" id="MFA3842084.1"/>
    </source>
</evidence>
<keyword evidence="9 12" id="KW-0408">Iron</keyword>
<dbReference type="Proteomes" id="UP001571476">
    <property type="component" value="Unassembled WGS sequence"/>
</dbReference>
<comment type="cofactor">
    <cofactor evidence="1 12">
        <name>[4Fe-4S] cluster</name>
        <dbReference type="ChEBI" id="CHEBI:49883"/>
    </cofactor>
</comment>
<evidence type="ECO:0000256" key="2">
    <source>
        <dbReference type="ARBA" id="ARBA00003532"/>
    </source>
</evidence>
<evidence type="ECO:0000256" key="3">
    <source>
        <dbReference type="ARBA" id="ARBA00013529"/>
    </source>
</evidence>
<protein>
    <recommendedName>
        <fullName evidence="3 12">Ferredoxin</fullName>
    </recommendedName>
</protein>
<dbReference type="InterPro" id="IPR017896">
    <property type="entry name" value="4Fe4S_Fe-S-bd"/>
</dbReference>
<dbReference type="InterPro" id="IPR000813">
    <property type="entry name" value="7Fe_ferredoxin"/>
</dbReference>
<dbReference type="Gene3D" id="3.30.70.20">
    <property type="match status" value="1"/>
</dbReference>
<keyword evidence="10 12" id="KW-0411">Iron-sulfur</keyword>
<dbReference type="SUPFAM" id="SSF54862">
    <property type="entry name" value="4Fe-4S ferredoxins"/>
    <property type="match status" value="1"/>
</dbReference>
<evidence type="ECO:0000256" key="12">
    <source>
        <dbReference type="RuleBase" id="RU365098"/>
    </source>
</evidence>
<accession>A0ABV4SXY6</accession>
<dbReference type="PRINTS" id="PR00354">
    <property type="entry name" value="7FE8SFRDOXIN"/>
</dbReference>
<evidence type="ECO:0000256" key="10">
    <source>
        <dbReference type="ARBA" id="ARBA00023014"/>
    </source>
</evidence>
<keyword evidence="15" id="KW-1185">Reference proteome</keyword>
<evidence type="ECO:0000256" key="9">
    <source>
        <dbReference type="ARBA" id="ARBA00023004"/>
    </source>
</evidence>
<dbReference type="InterPro" id="IPR050294">
    <property type="entry name" value="RnfB_subfamily"/>
</dbReference>
<keyword evidence="8 12" id="KW-0249">Electron transport</keyword>
<dbReference type="PANTHER" id="PTHR42859:SF2">
    <property type="entry name" value="FERREDOXIN"/>
    <property type="match status" value="1"/>
</dbReference>
<name>A0ABV4SXY6_9ACTN</name>
<evidence type="ECO:0000256" key="5">
    <source>
        <dbReference type="ARBA" id="ARBA00022485"/>
    </source>
</evidence>
<evidence type="ECO:0000256" key="7">
    <source>
        <dbReference type="ARBA" id="ARBA00022737"/>
    </source>
</evidence>
<comment type="function">
    <text evidence="2 12">Ferredoxins are iron-sulfur proteins that transfer electrons in a wide variety of metabolic reactions.</text>
</comment>
<gene>
    <name evidence="14" type="primary">fdxA</name>
    <name evidence="14" type="ORF">ACEG43_38830</name>
</gene>
<comment type="caution">
    <text evidence="14">The sequence shown here is derived from an EMBL/GenBank/DDBJ whole genome shotgun (WGS) entry which is preliminary data.</text>
</comment>
<keyword evidence="6 12" id="KW-0479">Metal-binding</keyword>
<keyword evidence="4 12" id="KW-0813">Transport</keyword>
<dbReference type="InterPro" id="IPR054830">
    <property type="entry name" value="FdxA_Actino"/>
</dbReference>
<keyword evidence="11 12" id="KW-0003">3Fe-4S</keyword>
<proteinExistence type="predicted"/>
<feature type="domain" description="4Fe-4S ferredoxin-type" evidence="13">
    <location>
        <begin position="31"/>
        <end position="60"/>
    </location>
</feature>
<evidence type="ECO:0000256" key="4">
    <source>
        <dbReference type="ARBA" id="ARBA00022448"/>
    </source>
</evidence>
<reference evidence="14 15" key="1">
    <citation type="submission" date="2024-08" db="EMBL/GenBank/DDBJ databases">
        <title>Genome sequence of Streptomyces aureus CACIA-1.46HGO.</title>
        <authorList>
            <person name="Evangelista-Martinez Z."/>
        </authorList>
    </citation>
    <scope>NUCLEOTIDE SEQUENCE [LARGE SCALE GENOMIC DNA]</scope>
    <source>
        <strain evidence="14 15">CACIA-1.46HGO</strain>
    </source>
</reference>
<evidence type="ECO:0000256" key="8">
    <source>
        <dbReference type="ARBA" id="ARBA00022982"/>
    </source>
</evidence>
<sequence length="107" mass="11501">MTYVVTSPCIDVKDKSCTLVCPVDCIYEGGRMMYIHPDECIECGACEDACPMSAILYSEDIDDGTRGYLTANATFFEEIGSPKGAKKFGPSTRDADIVTRAPAQGGD</sequence>
<dbReference type="PROSITE" id="PS51379">
    <property type="entry name" value="4FE4S_FER_2"/>
    <property type="match status" value="1"/>
</dbReference>